<dbReference type="GO" id="GO:0033743">
    <property type="term" value="F:peptide-methionine (R)-S-oxide reductase activity"/>
    <property type="evidence" value="ECO:0007669"/>
    <property type="project" value="UniProtKB-UniRule"/>
</dbReference>
<dbReference type="AlphaFoldDB" id="A0A2Z5G1M6"/>
<keyword evidence="3 6" id="KW-0862">Zinc</keyword>
<proteinExistence type="inferred from homology"/>
<dbReference type="Gene3D" id="2.170.150.20">
    <property type="entry name" value="Peptide methionine sulfoxide reductase"/>
    <property type="match status" value="1"/>
</dbReference>
<evidence type="ECO:0000256" key="3">
    <source>
        <dbReference type="ARBA" id="ARBA00022833"/>
    </source>
</evidence>
<accession>A0A2Z5G1M6</accession>
<dbReference type="Proteomes" id="UP000253606">
    <property type="component" value="Chromosome"/>
</dbReference>
<evidence type="ECO:0000313" key="9">
    <source>
        <dbReference type="Proteomes" id="UP000253606"/>
    </source>
</evidence>
<feature type="domain" description="MsrB" evidence="7">
    <location>
        <begin position="13"/>
        <end position="135"/>
    </location>
</feature>
<evidence type="ECO:0000256" key="5">
    <source>
        <dbReference type="ARBA" id="ARBA00048488"/>
    </source>
</evidence>
<feature type="binding site" evidence="6">
    <location>
        <position position="104"/>
    </location>
    <ligand>
        <name>Zn(2+)</name>
        <dbReference type="ChEBI" id="CHEBI:29105"/>
    </ligand>
</feature>
<dbReference type="RefSeq" id="WP_114208166.1">
    <property type="nucleotide sequence ID" value="NZ_CP030840.1"/>
</dbReference>
<protein>
    <recommendedName>
        <fullName evidence="6">Peptide methionine sulfoxide reductase MsrB</fullName>
        <ecNumber evidence="6">1.8.4.12</ecNumber>
    </recommendedName>
    <alternativeName>
        <fullName evidence="6">Peptide-methionine (R)-S-oxide reductase</fullName>
    </alternativeName>
</protein>
<dbReference type="InterPro" id="IPR002579">
    <property type="entry name" value="Met_Sox_Rdtase_MsrB_dom"/>
</dbReference>
<dbReference type="GO" id="GO:0008270">
    <property type="term" value="F:zinc ion binding"/>
    <property type="evidence" value="ECO:0007669"/>
    <property type="project" value="UniProtKB-UniRule"/>
</dbReference>
<sequence length="136" mass="15232">MSETKVEKIEKSDAEWREKLTPEQYHITREKGTERPFTGALYRNHADGMYHCVACGAELFKSDTKFESGSGWPSFYLPVDSSAVETHEDNSLGMRRIEATCARCGAHLGHVFPDGPKPTGLRYCINSAALDFEKAE</sequence>
<comment type="cofactor">
    <cofactor evidence="6">
        <name>Zn(2+)</name>
        <dbReference type="ChEBI" id="CHEBI:29105"/>
    </cofactor>
    <text evidence="6">Binds 1 zinc ion per subunit. The zinc ion is important for the structural integrity of the protein.</text>
</comment>
<name>A0A2Z5G1M6_9BACT</name>
<feature type="binding site" evidence="6">
    <location>
        <position position="52"/>
    </location>
    <ligand>
        <name>Zn(2+)</name>
        <dbReference type="ChEBI" id="CHEBI:29105"/>
    </ligand>
</feature>
<dbReference type="FunFam" id="2.170.150.20:FF:000001">
    <property type="entry name" value="Peptide methionine sulfoxide reductase MsrB"/>
    <property type="match status" value="1"/>
</dbReference>
<keyword evidence="9" id="KW-1185">Reference proteome</keyword>
<comment type="similarity">
    <text evidence="1 6">Belongs to the MsrB Met sulfoxide reductase family.</text>
</comment>
<dbReference type="KEGG" id="abas:ACPOL_3804"/>
<keyword evidence="4 6" id="KW-0560">Oxidoreductase</keyword>
<evidence type="ECO:0000256" key="2">
    <source>
        <dbReference type="ARBA" id="ARBA00022723"/>
    </source>
</evidence>
<dbReference type="NCBIfam" id="TIGR00357">
    <property type="entry name" value="peptide-methionine (R)-S-oxide reductase MsrB"/>
    <property type="match status" value="1"/>
</dbReference>
<evidence type="ECO:0000313" key="8">
    <source>
        <dbReference type="EMBL" id="AXC13083.1"/>
    </source>
</evidence>
<evidence type="ECO:0000256" key="1">
    <source>
        <dbReference type="ARBA" id="ARBA00007174"/>
    </source>
</evidence>
<dbReference type="HAMAP" id="MF_01400">
    <property type="entry name" value="MsrB"/>
    <property type="match status" value="1"/>
</dbReference>
<dbReference type="InterPro" id="IPR011057">
    <property type="entry name" value="Mss4-like_sf"/>
</dbReference>
<dbReference type="InterPro" id="IPR028427">
    <property type="entry name" value="Met_Sox_Rdtase_MsrB"/>
</dbReference>
<feature type="binding site" evidence="6">
    <location>
        <position position="55"/>
    </location>
    <ligand>
        <name>Zn(2+)</name>
        <dbReference type="ChEBI" id="CHEBI:29105"/>
    </ligand>
</feature>
<dbReference type="GO" id="GO:0006979">
    <property type="term" value="P:response to oxidative stress"/>
    <property type="evidence" value="ECO:0007669"/>
    <property type="project" value="InterPro"/>
</dbReference>
<dbReference type="PANTHER" id="PTHR10173:SF52">
    <property type="entry name" value="METHIONINE-R-SULFOXIDE REDUCTASE B1"/>
    <property type="match status" value="1"/>
</dbReference>
<dbReference type="Pfam" id="PF01641">
    <property type="entry name" value="SelR"/>
    <property type="match status" value="1"/>
</dbReference>
<dbReference type="SUPFAM" id="SSF51316">
    <property type="entry name" value="Mss4-like"/>
    <property type="match status" value="1"/>
</dbReference>
<dbReference type="GO" id="GO:0005737">
    <property type="term" value="C:cytoplasm"/>
    <property type="evidence" value="ECO:0007669"/>
    <property type="project" value="TreeGrafter"/>
</dbReference>
<dbReference type="GO" id="GO:0030091">
    <property type="term" value="P:protein repair"/>
    <property type="evidence" value="ECO:0007669"/>
    <property type="project" value="InterPro"/>
</dbReference>
<evidence type="ECO:0000256" key="4">
    <source>
        <dbReference type="ARBA" id="ARBA00023002"/>
    </source>
</evidence>
<organism evidence="8 9">
    <name type="scientific">Acidisarcina polymorpha</name>
    <dbReference type="NCBI Taxonomy" id="2211140"/>
    <lineage>
        <taxon>Bacteria</taxon>
        <taxon>Pseudomonadati</taxon>
        <taxon>Acidobacteriota</taxon>
        <taxon>Terriglobia</taxon>
        <taxon>Terriglobales</taxon>
        <taxon>Acidobacteriaceae</taxon>
        <taxon>Acidisarcina</taxon>
    </lineage>
</organism>
<feature type="active site" description="Nucleophile" evidence="6">
    <location>
        <position position="124"/>
    </location>
</feature>
<reference evidence="8 9" key="1">
    <citation type="journal article" date="2018" name="Front. Microbiol.">
        <title>Hydrolytic Capabilities as a Key to Environmental Success: Chitinolytic and Cellulolytic Acidobacteria From Acidic Sub-arctic Soils and Boreal Peatlands.</title>
        <authorList>
            <person name="Belova S.E."/>
            <person name="Ravin N.V."/>
            <person name="Pankratov T.A."/>
            <person name="Rakitin A.L."/>
            <person name="Ivanova A.A."/>
            <person name="Beletsky A.V."/>
            <person name="Mardanov A.V."/>
            <person name="Sinninghe Damste J.S."/>
            <person name="Dedysh S.N."/>
        </authorList>
    </citation>
    <scope>NUCLEOTIDE SEQUENCE [LARGE SCALE GENOMIC DNA]</scope>
    <source>
        <strain evidence="8 9">SBC82</strain>
    </source>
</reference>
<feature type="binding site" evidence="6">
    <location>
        <position position="101"/>
    </location>
    <ligand>
        <name>Zn(2+)</name>
        <dbReference type="ChEBI" id="CHEBI:29105"/>
    </ligand>
</feature>
<dbReference type="OrthoDB" id="4174719at2"/>
<dbReference type="EMBL" id="CP030840">
    <property type="protein sequence ID" value="AXC13083.1"/>
    <property type="molecule type" value="Genomic_DNA"/>
</dbReference>
<evidence type="ECO:0000256" key="6">
    <source>
        <dbReference type="HAMAP-Rule" id="MF_01400"/>
    </source>
</evidence>
<evidence type="ECO:0000259" key="7">
    <source>
        <dbReference type="PROSITE" id="PS51790"/>
    </source>
</evidence>
<dbReference type="EC" id="1.8.4.12" evidence="6"/>
<dbReference type="PANTHER" id="PTHR10173">
    <property type="entry name" value="METHIONINE SULFOXIDE REDUCTASE"/>
    <property type="match status" value="1"/>
</dbReference>
<dbReference type="PROSITE" id="PS51790">
    <property type="entry name" value="MSRB"/>
    <property type="match status" value="1"/>
</dbReference>
<gene>
    <name evidence="6" type="primary">msrB</name>
    <name evidence="8" type="ORF">ACPOL_3804</name>
</gene>
<keyword evidence="2 6" id="KW-0479">Metal-binding</keyword>
<comment type="catalytic activity">
    <reaction evidence="5 6">
        <text>L-methionyl-[protein] + [thioredoxin]-disulfide + H2O = L-methionyl-(R)-S-oxide-[protein] + [thioredoxin]-dithiol</text>
        <dbReference type="Rhea" id="RHEA:24164"/>
        <dbReference type="Rhea" id="RHEA-COMP:10698"/>
        <dbReference type="Rhea" id="RHEA-COMP:10700"/>
        <dbReference type="Rhea" id="RHEA-COMP:12313"/>
        <dbReference type="Rhea" id="RHEA-COMP:12314"/>
        <dbReference type="ChEBI" id="CHEBI:15377"/>
        <dbReference type="ChEBI" id="CHEBI:16044"/>
        <dbReference type="ChEBI" id="CHEBI:29950"/>
        <dbReference type="ChEBI" id="CHEBI:45764"/>
        <dbReference type="ChEBI" id="CHEBI:50058"/>
        <dbReference type="EC" id="1.8.4.12"/>
    </reaction>
</comment>